<dbReference type="EMBL" id="CM024809">
    <property type="protein sequence ID" value="KAG8006367.1"/>
    <property type="molecule type" value="Genomic_DNA"/>
</dbReference>
<name>A0ACB7EVV9_NIBAL</name>
<evidence type="ECO:0000313" key="2">
    <source>
        <dbReference type="Proteomes" id="UP000805704"/>
    </source>
</evidence>
<proteinExistence type="predicted"/>
<sequence length="138" mass="16353">MTVVFVLGLLQLEVSKYLKEAKNPNVNHDGLVENKKRWPVFTNSEQKYVELNTEPLKIHKANGILHCDVWLVCKQQQGPQVFPNQRLKACMTCDVSVTDNIDEAERQWKVEFHRWSSYMMHWKSQFDHYSKQERCTDL</sequence>
<gene>
    <name evidence="1" type="primary">ACHE.2</name>
    <name evidence="1" type="ORF">GBF38_005639</name>
</gene>
<protein>
    <submittedName>
        <fullName evidence="1">Acetylcholinesterase</fullName>
    </submittedName>
</protein>
<reference evidence="1" key="1">
    <citation type="submission" date="2020-04" db="EMBL/GenBank/DDBJ databases">
        <title>A chromosome-scale assembly and high-density genetic map of the yellow drum (Nibea albiflora) genome.</title>
        <authorList>
            <person name="Xu D."/>
            <person name="Zhang W."/>
            <person name="Chen R."/>
            <person name="Tan P."/>
            <person name="Wang L."/>
            <person name="Song H."/>
            <person name="Tian L."/>
            <person name="Zhu Q."/>
            <person name="Wang B."/>
        </authorList>
    </citation>
    <scope>NUCLEOTIDE SEQUENCE</scope>
    <source>
        <strain evidence="1">ZJHYS-2018</strain>
    </source>
</reference>
<organism evidence="1 2">
    <name type="scientific">Nibea albiflora</name>
    <name type="common">Yellow drum</name>
    <name type="synonym">Corvina albiflora</name>
    <dbReference type="NCBI Taxonomy" id="240163"/>
    <lineage>
        <taxon>Eukaryota</taxon>
        <taxon>Metazoa</taxon>
        <taxon>Chordata</taxon>
        <taxon>Craniata</taxon>
        <taxon>Vertebrata</taxon>
        <taxon>Euteleostomi</taxon>
        <taxon>Actinopterygii</taxon>
        <taxon>Neopterygii</taxon>
        <taxon>Teleostei</taxon>
        <taxon>Neoteleostei</taxon>
        <taxon>Acanthomorphata</taxon>
        <taxon>Eupercaria</taxon>
        <taxon>Sciaenidae</taxon>
        <taxon>Nibea</taxon>
    </lineage>
</organism>
<keyword evidence="2" id="KW-1185">Reference proteome</keyword>
<dbReference type="Proteomes" id="UP000805704">
    <property type="component" value="Chromosome 21"/>
</dbReference>
<evidence type="ECO:0000313" key="1">
    <source>
        <dbReference type="EMBL" id="KAG8006367.1"/>
    </source>
</evidence>
<comment type="caution">
    <text evidence="1">The sequence shown here is derived from an EMBL/GenBank/DDBJ whole genome shotgun (WGS) entry which is preliminary data.</text>
</comment>
<accession>A0ACB7EVV9</accession>